<feature type="disulfide bond" evidence="6">
    <location>
        <begin position="739"/>
        <end position="756"/>
    </location>
</feature>
<dbReference type="InterPro" id="IPR012337">
    <property type="entry name" value="RNaseH-like_sf"/>
</dbReference>
<dbReference type="EC" id="2.7.7.49" evidence="1"/>
<dbReference type="FunFam" id="1.10.340.70:FF:000001">
    <property type="entry name" value="Retrovirus-related Pol polyprotein from transposon gypsy-like Protein"/>
    <property type="match status" value="1"/>
</dbReference>
<dbReference type="PROSITE" id="PS00022">
    <property type="entry name" value="EGF_1"/>
    <property type="match status" value="3"/>
</dbReference>
<evidence type="ECO:0000256" key="4">
    <source>
        <dbReference type="ARBA" id="ARBA00022737"/>
    </source>
</evidence>
<dbReference type="InterPro" id="IPR041588">
    <property type="entry name" value="Integrase_H2C2"/>
</dbReference>
<proteinExistence type="predicted"/>
<feature type="domain" description="Integrase catalytic" evidence="10">
    <location>
        <begin position="209"/>
        <end position="337"/>
    </location>
</feature>
<dbReference type="InterPro" id="IPR050951">
    <property type="entry name" value="Retrovirus_Pol_polyprotein"/>
</dbReference>
<evidence type="ECO:0000256" key="2">
    <source>
        <dbReference type="ARBA" id="ARBA00022536"/>
    </source>
</evidence>
<evidence type="ECO:0000256" key="6">
    <source>
        <dbReference type="PROSITE-ProRule" id="PRU00076"/>
    </source>
</evidence>
<evidence type="ECO:0000256" key="8">
    <source>
        <dbReference type="SAM" id="Phobius"/>
    </source>
</evidence>
<dbReference type="WBParaSite" id="TMUE_3000011790.1">
    <property type="protein sequence ID" value="TMUE_3000011790.1"/>
    <property type="gene ID" value="WBGene00294709"/>
</dbReference>
<dbReference type="InterPro" id="IPR001584">
    <property type="entry name" value="Integrase_cat-core"/>
</dbReference>
<dbReference type="InterPro" id="IPR001881">
    <property type="entry name" value="EGF-like_Ca-bd_dom"/>
</dbReference>
<dbReference type="Proteomes" id="UP000046395">
    <property type="component" value="Unassembled WGS sequence"/>
</dbReference>
<dbReference type="PROSITE" id="PS50994">
    <property type="entry name" value="INTEGRASE"/>
    <property type="match status" value="1"/>
</dbReference>
<feature type="domain" description="EGF-like" evidence="9">
    <location>
        <begin position="691"/>
        <end position="728"/>
    </location>
</feature>
<dbReference type="GO" id="GO:0005509">
    <property type="term" value="F:calcium ion binding"/>
    <property type="evidence" value="ECO:0007669"/>
    <property type="project" value="InterPro"/>
</dbReference>
<feature type="transmembrane region" description="Helical" evidence="8">
    <location>
        <begin position="791"/>
        <end position="811"/>
    </location>
</feature>
<dbReference type="PROSITE" id="PS01186">
    <property type="entry name" value="EGF_2"/>
    <property type="match status" value="2"/>
</dbReference>
<comment type="caution">
    <text evidence="6">Lacks conserved residue(s) required for the propagation of feature annotation.</text>
</comment>
<dbReference type="InterPro" id="IPR036397">
    <property type="entry name" value="RNaseH_sf"/>
</dbReference>
<dbReference type="GO" id="GO:0003964">
    <property type="term" value="F:RNA-directed DNA polymerase activity"/>
    <property type="evidence" value="ECO:0007669"/>
    <property type="project" value="UniProtKB-EC"/>
</dbReference>
<dbReference type="CDD" id="cd00054">
    <property type="entry name" value="EGF_CA"/>
    <property type="match status" value="2"/>
</dbReference>
<feature type="compositionally biased region" description="Polar residues" evidence="7">
    <location>
        <begin position="846"/>
        <end position="858"/>
    </location>
</feature>
<dbReference type="SMART" id="SM00179">
    <property type="entry name" value="EGF_CA"/>
    <property type="match status" value="2"/>
</dbReference>
<feature type="region of interest" description="Disordered" evidence="7">
    <location>
        <begin position="816"/>
        <end position="858"/>
    </location>
</feature>
<reference evidence="12" key="1">
    <citation type="submission" date="2019-12" db="UniProtKB">
        <authorList>
            <consortium name="WormBaseParasite"/>
        </authorList>
    </citation>
    <scope>IDENTIFICATION</scope>
</reference>
<feature type="disulfide bond" evidence="6">
    <location>
        <begin position="758"/>
        <end position="767"/>
    </location>
</feature>
<dbReference type="GO" id="GO:0003676">
    <property type="term" value="F:nucleic acid binding"/>
    <property type="evidence" value="ECO:0007669"/>
    <property type="project" value="InterPro"/>
</dbReference>
<dbReference type="SUPFAM" id="SSF53098">
    <property type="entry name" value="Ribonuclease H-like"/>
    <property type="match status" value="1"/>
</dbReference>
<keyword evidence="4" id="KW-0677">Repeat</keyword>
<feature type="disulfide bond" evidence="6">
    <location>
        <begin position="679"/>
        <end position="688"/>
    </location>
</feature>
<dbReference type="InterPro" id="IPR000884">
    <property type="entry name" value="TSP1_rpt"/>
</dbReference>
<feature type="domain" description="EGF-like" evidence="9">
    <location>
        <begin position="653"/>
        <end position="689"/>
    </location>
</feature>
<keyword evidence="3" id="KW-0732">Signal</keyword>
<dbReference type="STRING" id="70415.A0A5S6QX05"/>
<keyword evidence="8" id="KW-0472">Membrane</keyword>
<evidence type="ECO:0000256" key="1">
    <source>
        <dbReference type="ARBA" id="ARBA00012493"/>
    </source>
</evidence>
<feature type="disulfide bond" evidence="6">
    <location>
        <begin position="718"/>
        <end position="727"/>
    </location>
</feature>
<dbReference type="Pfam" id="PF00008">
    <property type="entry name" value="EGF"/>
    <property type="match status" value="2"/>
</dbReference>
<organism evidence="11 12">
    <name type="scientific">Trichuris muris</name>
    <name type="common">Mouse whipworm</name>
    <dbReference type="NCBI Taxonomy" id="70415"/>
    <lineage>
        <taxon>Eukaryota</taxon>
        <taxon>Metazoa</taxon>
        <taxon>Ecdysozoa</taxon>
        <taxon>Nematoda</taxon>
        <taxon>Enoplea</taxon>
        <taxon>Dorylaimia</taxon>
        <taxon>Trichinellida</taxon>
        <taxon>Trichuridae</taxon>
        <taxon>Trichuris</taxon>
    </lineage>
</organism>
<dbReference type="InterPro" id="IPR000742">
    <property type="entry name" value="EGF"/>
</dbReference>
<dbReference type="SUPFAM" id="SSF57196">
    <property type="entry name" value="EGF/Laminin"/>
    <property type="match status" value="3"/>
</dbReference>
<accession>A0A5S6QX05</accession>
<dbReference type="Gene3D" id="2.10.25.10">
    <property type="entry name" value="Laminin"/>
    <property type="match status" value="2"/>
</dbReference>
<keyword evidence="5 6" id="KW-1015">Disulfide bond</keyword>
<evidence type="ECO:0000313" key="11">
    <source>
        <dbReference type="Proteomes" id="UP000046395"/>
    </source>
</evidence>
<keyword evidence="11" id="KW-1185">Reference proteome</keyword>
<dbReference type="SMART" id="SM00181">
    <property type="entry name" value="EGF"/>
    <property type="match status" value="4"/>
</dbReference>
<evidence type="ECO:0000259" key="9">
    <source>
        <dbReference type="PROSITE" id="PS50026"/>
    </source>
</evidence>
<dbReference type="AlphaFoldDB" id="A0A5S6QX05"/>
<dbReference type="PANTHER" id="PTHR37984:SF15">
    <property type="entry name" value="INTEGRASE CATALYTIC DOMAIN-CONTAINING PROTEIN"/>
    <property type="match status" value="1"/>
</dbReference>
<feature type="domain" description="EGF-like" evidence="9">
    <location>
        <begin position="730"/>
        <end position="768"/>
    </location>
</feature>
<dbReference type="Pfam" id="PF17921">
    <property type="entry name" value="Integrase_H2C2"/>
    <property type="match status" value="1"/>
</dbReference>
<dbReference type="PANTHER" id="PTHR37984">
    <property type="entry name" value="PROTEIN CBG26694"/>
    <property type="match status" value="1"/>
</dbReference>
<evidence type="ECO:0000259" key="10">
    <source>
        <dbReference type="PROSITE" id="PS50994"/>
    </source>
</evidence>
<keyword evidence="8" id="KW-1133">Transmembrane helix</keyword>
<keyword evidence="8" id="KW-0812">Transmembrane</keyword>
<dbReference type="GO" id="GO:0015074">
    <property type="term" value="P:DNA integration"/>
    <property type="evidence" value="ECO:0007669"/>
    <property type="project" value="InterPro"/>
</dbReference>
<sequence>MEGRLARWALALQEFDFTIKYKKGLNNGNADALSRLTQTPLPAAATLVTDFRLEQKSTWRTEQAKDATIAELIRLLKSSQPKDDVLYWKPPAASAVLVDRIPVAPPSLRPIILSFCHDVPTAGHLGFDRTLDRVRRTAFWPAFRQDVRKYCDSCSTCQMVKAPGLHPLMQIAPVGRPWERVAVDILQLPPSKTGKIYVLTVQDYFTKWLIVFADFGPPKILHSDQGRNFESLLLKELCSAFGVRKTRCTPYHPEGNGLVERGFSPMELMFARPRPCLQFDSDQPTLSYTTEDYYAASQRRATYYIQEATKRLQQAARRQKASFDAAAQPMEPLSAGTPVFVRREVRDKLQPRWQSGWTVVQQYDPSTVRVRHCSGTEKVLHLTKILYTARQTSAPLGPEGLVGPQRGSLISSFTELEDELIPGRDRCNGFSLMRWMTCRPKGLLVGVGRLKDANIYNFVLLLDYYGKSHNAPYYGGFSAEDSCVSFVPKREIPPCRSEIYECLEKFCASEFLDGHLMHWHKKYPPCKVRKEKKCHYSPNKYGLPCDEESTETCPCPCSGEPNEWSSWSATCGTTTRNRWRPKNPEALDCAKFADQCCREEDIKYEEDCKNYAFNSSVNLRLEECHRGRKDVDAHGHLQCVCDPGFTDLLCATELNNCESNPCKNGATCESTSGIFLCHCKPGWLGYLCEEKRKECKKIDTCENGGTCIERDGTFSCKCPETFGGHRCEYKVSWCNETTCNGRGICVNITSLLTWRCFCDRSFTGRQCQIVEGKIGIVTRSTKEAVGSSARIWIILVMVFTGMVLFGVGALYTTKKRRRHRRQHRSASSSVRQGLSRGRRGKWRAPVNQSSSSCVSTAKPTKRGFSLLTRDMCSSLKKREPVRNKPNRWRTQPST</sequence>
<feature type="region of interest" description="Disordered" evidence="7">
    <location>
        <begin position="875"/>
        <end position="894"/>
    </location>
</feature>
<evidence type="ECO:0000313" key="12">
    <source>
        <dbReference type="WBParaSite" id="TMUE_3000011790.1"/>
    </source>
</evidence>
<name>A0A5S6QX05_TRIMR</name>
<dbReference type="PROSITE" id="PS50092">
    <property type="entry name" value="TSP1"/>
    <property type="match status" value="1"/>
</dbReference>
<evidence type="ECO:0000256" key="7">
    <source>
        <dbReference type="SAM" id="MobiDB-lite"/>
    </source>
</evidence>
<dbReference type="PROSITE" id="PS50026">
    <property type="entry name" value="EGF_3"/>
    <property type="match status" value="3"/>
</dbReference>
<dbReference type="Gene3D" id="1.10.340.70">
    <property type="match status" value="1"/>
</dbReference>
<dbReference type="FunFam" id="2.10.25.10:FF:000066">
    <property type="entry name" value="FAT atypical cadherin 4"/>
    <property type="match status" value="1"/>
</dbReference>
<protein>
    <recommendedName>
        <fullName evidence="1">RNA-directed DNA polymerase</fullName>
        <ecNumber evidence="1">2.7.7.49</ecNumber>
    </recommendedName>
</protein>
<dbReference type="Gene3D" id="3.30.420.10">
    <property type="entry name" value="Ribonuclease H-like superfamily/Ribonuclease H"/>
    <property type="match status" value="1"/>
</dbReference>
<evidence type="ECO:0000256" key="5">
    <source>
        <dbReference type="ARBA" id="ARBA00023157"/>
    </source>
</evidence>
<evidence type="ECO:0000256" key="3">
    <source>
        <dbReference type="ARBA" id="ARBA00022729"/>
    </source>
</evidence>
<keyword evidence="2 6" id="KW-0245">EGF-like domain</keyword>